<dbReference type="GO" id="GO:0003677">
    <property type="term" value="F:DNA binding"/>
    <property type="evidence" value="ECO:0007669"/>
    <property type="project" value="UniProtKB-KW"/>
</dbReference>
<keyword evidence="2" id="KW-0805">Transcription regulation</keyword>
<keyword evidence="3" id="KW-0238">DNA-binding</keyword>
<comment type="subcellular location">
    <subcellularLocation>
        <location evidence="1">Nucleus</location>
    </subcellularLocation>
</comment>
<keyword evidence="5" id="KW-0539">Nucleus</keyword>
<evidence type="ECO:0000256" key="5">
    <source>
        <dbReference type="ARBA" id="ARBA00023242"/>
    </source>
</evidence>
<dbReference type="AlphaFoldDB" id="A0AAW1NTM9"/>
<evidence type="ECO:0000256" key="3">
    <source>
        <dbReference type="ARBA" id="ARBA00023125"/>
    </source>
</evidence>
<evidence type="ECO:0000256" key="4">
    <source>
        <dbReference type="ARBA" id="ARBA00023163"/>
    </source>
</evidence>
<feature type="domain" description="AP2/ERF" evidence="6">
    <location>
        <begin position="89"/>
        <end position="147"/>
    </location>
</feature>
<dbReference type="SUPFAM" id="SSF54171">
    <property type="entry name" value="DNA-binding domain"/>
    <property type="match status" value="1"/>
</dbReference>
<dbReference type="Gene3D" id="3.30.730.10">
    <property type="entry name" value="AP2/ERF domain"/>
    <property type="match status" value="1"/>
</dbReference>
<evidence type="ECO:0000313" key="7">
    <source>
        <dbReference type="EMBL" id="KAK9791375.1"/>
    </source>
</evidence>
<dbReference type="InterPro" id="IPR016177">
    <property type="entry name" value="DNA-bd_dom_sf"/>
</dbReference>
<dbReference type="PROSITE" id="PS51032">
    <property type="entry name" value="AP2_ERF"/>
    <property type="match status" value="1"/>
</dbReference>
<gene>
    <name evidence="7" type="ORF">WJX73_005400</name>
</gene>
<keyword evidence="8" id="KW-1185">Reference proteome</keyword>
<organism evidence="7 8">
    <name type="scientific">Symbiochloris irregularis</name>
    <dbReference type="NCBI Taxonomy" id="706552"/>
    <lineage>
        <taxon>Eukaryota</taxon>
        <taxon>Viridiplantae</taxon>
        <taxon>Chlorophyta</taxon>
        <taxon>core chlorophytes</taxon>
        <taxon>Trebouxiophyceae</taxon>
        <taxon>Trebouxiales</taxon>
        <taxon>Trebouxiaceae</taxon>
        <taxon>Symbiochloris</taxon>
    </lineage>
</organism>
<evidence type="ECO:0000313" key="8">
    <source>
        <dbReference type="Proteomes" id="UP001465755"/>
    </source>
</evidence>
<dbReference type="InterPro" id="IPR036955">
    <property type="entry name" value="AP2/ERF_dom_sf"/>
</dbReference>
<evidence type="ECO:0000256" key="2">
    <source>
        <dbReference type="ARBA" id="ARBA00023015"/>
    </source>
</evidence>
<dbReference type="InterPro" id="IPR001471">
    <property type="entry name" value="AP2/ERF_dom"/>
</dbReference>
<protein>
    <recommendedName>
        <fullName evidence="6">AP2/ERF domain-containing protein</fullName>
    </recommendedName>
</protein>
<dbReference type="GO" id="GO:0003700">
    <property type="term" value="F:DNA-binding transcription factor activity"/>
    <property type="evidence" value="ECO:0007669"/>
    <property type="project" value="InterPro"/>
</dbReference>
<dbReference type="EMBL" id="JALJOQ010000178">
    <property type="protein sequence ID" value="KAK9791375.1"/>
    <property type="molecule type" value="Genomic_DNA"/>
</dbReference>
<accession>A0AAW1NTM9</accession>
<comment type="caution">
    <text evidence="7">The sequence shown here is derived from an EMBL/GenBank/DDBJ whole genome shotgun (WGS) entry which is preliminary data.</text>
</comment>
<keyword evidence="4" id="KW-0804">Transcription</keyword>
<reference evidence="7 8" key="1">
    <citation type="journal article" date="2024" name="Nat. Commun.">
        <title>Phylogenomics reveals the evolutionary origins of lichenization in chlorophyte algae.</title>
        <authorList>
            <person name="Puginier C."/>
            <person name="Libourel C."/>
            <person name="Otte J."/>
            <person name="Skaloud P."/>
            <person name="Haon M."/>
            <person name="Grisel S."/>
            <person name="Petersen M."/>
            <person name="Berrin J.G."/>
            <person name="Delaux P.M."/>
            <person name="Dal Grande F."/>
            <person name="Keller J."/>
        </authorList>
    </citation>
    <scope>NUCLEOTIDE SEQUENCE [LARGE SCALE GENOMIC DNA]</scope>
    <source>
        <strain evidence="7 8">SAG 2036</strain>
    </source>
</reference>
<evidence type="ECO:0000256" key="1">
    <source>
        <dbReference type="ARBA" id="ARBA00004123"/>
    </source>
</evidence>
<sequence>MGSNRTYHGVHQEENGKWRGVCIVEEQTFRAPLQNSALEAAIARDKILYKLRRPLAMQIGLNAEQVNWIEDTPLISQELVDTQGIHGNSYRGVFWAEESSKWHAKIRVKGNVETLGYFRDEEEAAKVYDWAVLDRDGRGAGTRCNHPENFITWCHVKEENPVLERETNSPEGAAAMNSHFYAMLENLDLKKYGL</sequence>
<evidence type="ECO:0000259" key="6">
    <source>
        <dbReference type="PROSITE" id="PS51032"/>
    </source>
</evidence>
<proteinExistence type="predicted"/>
<name>A0AAW1NTM9_9CHLO</name>
<dbReference type="Proteomes" id="UP001465755">
    <property type="component" value="Unassembled WGS sequence"/>
</dbReference>
<dbReference type="GO" id="GO:0005634">
    <property type="term" value="C:nucleus"/>
    <property type="evidence" value="ECO:0007669"/>
    <property type="project" value="UniProtKB-SubCell"/>
</dbReference>